<feature type="transmembrane region" description="Helical" evidence="1">
    <location>
        <begin position="416"/>
        <end position="439"/>
    </location>
</feature>
<keyword evidence="1" id="KW-1133">Transmembrane helix</keyword>
<feature type="transmembrane region" description="Helical" evidence="1">
    <location>
        <begin position="180"/>
        <end position="205"/>
    </location>
</feature>
<evidence type="ECO:0008006" key="4">
    <source>
        <dbReference type="Google" id="ProtNLM"/>
    </source>
</evidence>
<accession>A0A158P5P4</accession>
<keyword evidence="3" id="KW-1185">Reference proteome</keyword>
<name>A0A158P5P4_TETUR</name>
<evidence type="ECO:0000313" key="3">
    <source>
        <dbReference type="Proteomes" id="UP000015104"/>
    </source>
</evidence>
<feature type="transmembrane region" description="Helical" evidence="1">
    <location>
        <begin position="307"/>
        <end position="330"/>
    </location>
</feature>
<keyword evidence="1" id="KW-0472">Membrane</keyword>
<reference evidence="3" key="1">
    <citation type="submission" date="2011-08" db="EMBL/GenBank/DDBJ databases">
        <authorList>
            <person name="Rombauts S."/>
        </authorList>
    </citation>
    <scope>NUCLEOTIDE SEQUENCE</scope>
    <source>
        <strain evidence="3">London</strain>
    </source>
</reference>
<feature type="transmembrane region" description="Helical" evidence="1">
    <location>
        <begin position="225"/>
        <end position="258"/>
    </location>
</feature>
<evidence type="ECO:0000313" key="2">
    <source>
        <dbReference type="EnsemblMetazoa" id="tetur85g00003.1"/>
    </source>
</evidence>
<dbReference type="AlphaFoldDB" id="A0A158P5P4"/>
<feature type="transmembrane region" description="Helical" evidence="1">
    <location>
        <begin position="79"/>
        <end position="100"/>
    </location>
</feature>
<evidence type="ECO:0000256" key="1">
    <source>
        <dbReference type="SAM" id="Phobius"/>
    </source>
</evidence>
<dbReference type="EnsemblMetazoa" id="tetur85g00003.1">
    <property type="protein sequence ID" value="tetur85g00003.1"/>
    <property type="gene ID" value="tetur85g00003"/>
</dbReference>
<feature type="transmembrane region" description="Helical" evidence="1">
    <location>
        <begin position="120"/>
        <end position="137"/>
    </location>
</feature>
<sequence>MVANAKSLDFKVKVYFLKNLKQLCSYLIAIPDSNEFDSKVWDLVRRTERLTIIFQVVRNGLSQTNINSVNAFGYRRLKLIDWIIAITSLVNSLRFTVLFFNTNDDIAFYLGDPLFRSKDRLPLLTWAAMAIAIMFTFREWILYLEAKGKFEVLSIWKVCRDGFNLVNLRMNNRNIKRFRFSIYFVSLVFSNVMIVVPIFLSILFFTPIFTNPWTYKIPKLAFFGIVWSFSVIFAITFILNSILGFGWFVLCALTFHLFRLLDLLDLADFLLHKTNALTYTEKDIQTFCCLIISRLNSFELAASKLRYILLCYVFVYSLAGDVYIFLGVIVRVYNNFFANLLATIGIFILPIIGLFGLVFGNLVTELDKLTIRLHRLTFKGKFSVNTMSKVMEIMNRVAGPYNGVKIGDFLTLEKTFFILFILENISTLMLFTCNIGPLID</sequence>
<dbReference type="EMBL" id="CAEY01001921">
    <property type="status" value="NOT_ANNOTATED_CDS"/>
    <property type="molecule type" value="Genomic_DNA"/>
</dbReference>
<keyword evidence="1" id="KW-0812">Transmembrane</keyword>
<protein>
    <recommendedName>
        <fullName evidence="4">Gustatory receptor</fullName>
    </recommendedName>
</protein>
<feature type="transmembrane region" description="Helical" evidence="1">
    <location>
        <begin position="336"/>
        <end position="363"/>
    </location>
</feature>
<dbReference type="Proteomes" id="UP000015104">
    <property type="component" value="Unassembled WGS sequence"/>
</dbReference>
<proteinExistence type="predicted"/>
<reference evidence="2" key="2">
    <citation type="submission" date="2016-04" db="UniProtKB">
        <authorList>
            <consortium name="EnsemblMetazoa"/>
        </authorList>
    </citation>
    <scope>IDENTIFICATION</scope>
</reference>
<organism evidence="2 3">
    <name type="scientific">Tetranychus urticae</name>
    <name type="common">Two-spotted spider mite</name>
    <dbReference type="NCBI Taxonomy" id="32264"/>
    <lineage>
        <taxon>Eukaryota</taxon>
        <taxon>Metazoa</taxon>
        <taxon>Ecdysozoa</taxon>
        <taxon>Arthropoda</taxon>
        <taxon>Chelicerata</taxon>
        <taxon>Arachnida</taxon>
        <taxon>Acari</taxon>
        <taxon>Acariformes</taxon>
        <taxon>Trombidiformes</taxon>
        <taxon>Prostigmata</taxon>
        <taxon>Eleutherengona</taxon>
        <taxon>Raphignathae</taxon>
        <taxon>Tetranychoidea</taxon>
        <taxon>Tetranychidae</taxon>
        <taxon>Tetranychus</taxon>
    </lineage>
</organism>